<sequence>MDSTNQQFGFASSLPQADCALVNPACHFGTSQQLQHQEPAVSCEQPMFSHPQLQQSQHQLYQHEQPQLQPQHHMHEYQEPQLQLREHQLPLCMYQQSQPQLPPQQYGLQYPQLHQHQLQQQQHLAPQEEASPVIGDSLISMAFALATEDQPSVAAPQQAQIQAQSGFLPAVNAPPQQQICEHRADVLIASLDQAAVLPGGQQQNPLAGAAALVQDEARSALPATGSFGEHIGRAFMEAEENRLHLHDLYEYFLNKFSGLDPEDSKWKGSVRNKLSTSKCFMKRCKKVDGKKGGTWSVRDEYLENFRNGIFHSSTRKKKPLTEEEENAQLEHILPKSCMVQYADVLRNYTHVMPISSEQVLEDLVRKYGKKVICG</sequence>
<dbReference type="InterPro" id="IPR036390">
    <property type="entry name" value="WH_DNA-bd_sf"/>
</dbReference>
<gene>
    <name evidence="4" type="ORF">CAPTEDRAFT_199121</name>
</gene>
<dbReference type="EMBL" id="AMQN01004996">
    <property type="status" value="NOT_ANNOTATED_CDS"/>
    <property type="molecule type" value="Genomic_DNA"/>
</dbReference>
<feature type="domain" description="Fork-head" evidence="3">
    <location>
        <begin position="226"/>
        <end position="315"/>
    </location>
</feature>
<dbReference type="PROSITE" id="PS50039">
    <property type="entry name" value="FORK_HEAD_3"/>
    <property type="match status" value="1"/>
</dbReference>
<reference evidence="5" key="3">
    <citation type="submission" date="2015-06" db="UniProtKB">
        <authorList>
            <consortium name="EnsemblMetazoa"/>
        </authorList>
    </citation>
    <scope>IDENTIFICATION</scope>
</reference>
<dbReference type="AlphaFoldDB" id="R7V5W0"/>
<dbReference type="GO" id="GO:0005634">
    <property type="term" value="C:nucleus"/>
    <property type="evidence" value="ECO:0007669"/>
    <property type="project" value="UniProtKB-SubCell"/>
</dbReference>
<evidence type="ECO:0000313" key="5">
    <source>
        <dbReference type="EnsemblMetazoa" id="CapteP199121"/>
    </source>
</evidence>
<reference evidence="6" key="1">
    <citation type="submission" date="2012-12" db="EMBL/GenBank/DDBJ databases">
        <authorList>
            <person name="Hellsten U."/>
            <person name="Grimwood J."/>
            <person name="Chapman J.A."/>
            <person name="Shapiro H."/>
            <person name="Aerts A."/>
            <person name="Otillar R.P."/>
            <person name="Terry A.Y."/>
            <person name="Boore J.L."/>
            <person name="Simakov O."/>
            <person name="Marletaz F."/>
            <person name="Cho S.-J."/>
            <person name="Edsinger-Gonzales E."/>
            <person name="Havlak P."/>
            <person name="Kuo D.-H."/>
            <person name="Larsson T."/>
            <person name="Lv J."/>
            <person name="Arendt D."/>
            <person name="Savage R."/>
            <person name="Osoegawa K."/>
            <person name="de Jong P."/>
            <person name="Lindberg D.R."/>
            <person name="Seaver E.C."/>
            <person name="Weisblat D.A."/>
            <person name="Putnam N.H."/>
            <person name="Grigoriev I.V."/>
            <person name="Rokhsar D.S."/>
        </authorList>
    </citation>
    <scope>NUCLEOTIDE SEQUENCE</scope>
    <source>
        <strain evidence="6">I ESC-2004</strain>
    </source>
</reference>
<organism evidence="4">
    <name type="scientific">Capitella teleta</name>
    <name type="common">Polychaete worm</name>
    <dbReference type="NCBI Taxonomy" id="283909"/>
    <lineage>
        <taxon>Eukaryota</taxon>
        <taxon>Metazoa</taxon>
        <taxon>Spiralia</taxon>
        <taxon>Lophotrochozoa</taxon>
        <taxon>Annelida</taxon>
        <taxon>Polychaeta</taxon>
        <taxon>Sedentaria</taxon>
        <taxon>Scolecida</taxon>
        <taxon>Capitellidae</taxon>
        <taxon>Capitella</taxon>
    </lineage>
</organism>
<accession>R7V5W0</accession>
<dbReference type="Gene3D" id="1.10.10.10">
    <property type="entry name" value="Winged helix-like DNA-binding domain superfamily/Winged helix DNA-binding domain"/>
    <property type="match status" value="1"/>
</dbReference>
<dbReference type="GO" id="GO:0043565">
    <property type="term" value="F:sequence-specific DNA binding"/>
    <property type="evidence" value="ECO:0007669"/>
    <property type="project" value="InterPro"/>
</dbReference>
<evidence type="ECO:0000313" key="6">
    <source>
        <dbReference type="Proteomes" id="UP000014760"/>
    </source>
</evidence>
<dbReference type="InterPro" id="IPR036388">
    <property type="entry name" value="WH-like_DNA-bd_sf"/>
</dbReference>
<reference evidence="4 6" key="2">
    <citation type="journal article" date="2013" name="Nature">
        <title>Insights into bilaterian evolution from three spiralian genomes.</title>
        <authorList>
            <person name="Simakov O."/>
            <person name="Marletaz F."/>
            <person name="Cho S.J."/>
            <person name="Edsinger-Gonzales E."/>
            <person name="Havlak P."/>
            <person name="Hellsten U."/>
            <person name="Kuo D.H."/>
            <person name="Larsson T."/>
            <person name="Lv J."/>
            <person name="Arendt D."/>
            <person name="Savage R."/>
            <person name="Osoegawa K."/>
            <person name="de Jong P."/>
            <person name="Grimwood J."/>
            <person name="Chapman J.A."/>
            <person name="Shapiro H."/>
            <person name="Aerts A."/>
            <person name="Otillar R.P."/>
            <person name="Terry A.Y."/>
            <person name="Boore J.L."/>
            <person name="Grigoriev I.V."/>
            <person name="Lindberg D.R."/>
            <person name="Seaver E.C."/>
            <person name="Weisblat D.A."/>
            <person name="Putnam N.H."/>
            <person name="Rokhsar D.S."/>
        </authorList>
    </citation>
    <scope>NUCLEOTIDE SEQUENCE</scope>
    <source>
        <strain evidence="4 6">I ESC-2004</strain>
    </source>
</reference>
<dbReference type="EMBL" id="KB294881">
    <property type="protein sequence ID" value="ELU13969.1"/>
    <property type="molecule type" value="Genomic_DNA"/>
</dbReference>
<dbReference type="Proteomes" id="UP000014760">
    <property type="component" value="Unassembled WGS sequence"/>
</dbReference>
<dbReference type="InterPro" id="IPR001766">
    <property type="entry name" value="Fork_head_dom"/>
</dbReference>
<dbReference type="SUPFAM" id="SSF46785">
    <property type="entry name" value="Winged helix' DNA-binding domain"/>
    <property type="match status" value="1"/>
</dbReference>
<protein>
    <recommendedName>
        <fullName evidence="3">Fork-head domain-containing protein</fullName>
    </recommendedName>
</protein>
<keyword evidence="2" id="KW-0539">Nucleus</keyword>
<evidence type="ECO:0000259" key="3">
    <source>
        <dbReference type="PROSITE" id="PS50039"/>
    </source>
</evidence>
<name>R7V5W0_CAPTE</name>
<dbReference type="HOGENOM" id="CLU_740210_0_0_1"/>
<feature type="DNA-binding region" description="Fork-head" evidence="2">
    <location>
        <begin position="226"/>
        <end position="315"/>
    </location>
</feature>
<evidence type="ECO:0000256" key="1">
    <source>
        <dbReference type="ARBA" id="ARBA00023125"/>
    </source>
</evidence>
<evidence type="ECO:0000313" key="4">
    <source>
        <dbReference type="EMBL" id="ELU13969.1"/>
    </source>
</evidence>
<dbReference type="Pfam" id="PF00250">
    <property type="entry name" value="Forkhead"/>
    <property type="match status" value="1"/>
</dbReference>
<keyword evidence="6" id="KW-1185">Reference proteome</keyword>
<dbReference type="STRING" id="283909.R7V5W0"/>
<comment type="subcellular location">
    <subcellularLocation>
        <location evidence="2">Nucleus</location>
    </subcellularLocation>
</comment>
<keyword evidence="1 2" id="KW-0238">DNA-binding</keyword>
<evidence type="ECO:0000256" key="2">
    <source>
        <dbReference type="PROSITE-ProRule" id="PRU00089"/>
    </source>
</evidence>
<dbReference type="EnsemblMetazoa" id="CapteT199121">
    <property type="protein sequence ID" value="CapteP199121"/>
    <property type="gene ID" value="CapteG199121"/>
</dbReference>
<dbReference type="GO" id="GO:0003700">
    <property type="term" value="F:DNA-binding transcription factor activity"/>
    <property type="evidence" value="ECO:0007669"/>
    <property type="project" value="InterPro"/>
</dbReference>
<dbReference type="SMART" id="SM00339">
    <property type="entry name" value="FH"/>
    <property type="match status" value="1"/>
</dbReference>
<proteinExistence type="predicted"/>